<reference evidence="1 2" key="1">
    <citation type="submission" date="2016-10" db="EMBL/GenBank/DDBJ databases">
        <authorList>
            <person name="Varghese N."/>
            <person name="Submissions S."/>
        </authorList>
    </citation>
    <scope>NUCLEOTIDE SEQUENCE [LARGE SCALE GENOMIC DNA]</scope>
    <source>
        <strain evidence="1 2">CGMCC 1.6501</strain>
    </source>
</reference>
<name>A0AA94HBW7_9STAP</name>
<organism evidence="1 2">
    <name type="scientific">Salinicoccus halodurans</name>
    <dbReference type="NCBI Taxonomy" id="407035"/>
    <lineage>
        <taxon>Bacteria</taxon>
        <taxon>Bacillati</taxon>
        <taxon>Bacillota</taxon>
        <taxon>Bacilli</taxon>
        <taxon>Bacillales</taxon>
        <taxon>Staphylococcaceae</taxon>
        <taxon>Salinicoccus</taxon>
    </lineage>
</organism>
<evidence type="ECO:0000313" key="1">
    <source>
        <dbReference type="EMBL" id="SFK53445.1"/>
    </source>
</evidence>
<accession>A0AA94HBW7</accession>
<dbReference type="EMBL" id="FOTB01000001">
    <property type="protein sequence ID" value="SFK53445.1"/>
    <property type="molecule type" value="Genomic_DNA"/>
</dbReference>
<gene>
    <name evidence="1" type="ORF">SAMN05216235_0228</name>
</gene>
<dbReference type="Proteomes" id="UP000183090">
    <property type="component" value="Unassembled WGS sequence"/>
</dbReference>
<proteinExistence type="predicted"/>
<dbReference type="AlphaFoldDB" id="A0AA94HBW7"/>
<evidence type="ECO:0000313" key="2">
    <source>
        <dbReference type="Proteomes" id="UP000183090"/>
    </source>
</evidence>
<sequence length="38" mass="4492">MFEFAPYVEEILCKPNNYNSKGEMFCGKESSRNHDRYG</sequence>
<protein>
    <submittedName>
        <fullName evidence="1">Uncharacterized protein</fullName>
    </submittedName>
</protein>
<comment type="caution">
    <text evidence="1">The sequence shown here is derived from an EMBL/GenBank/DDBJ whole genome shotgun (WGS) entry which is preliminary data.</text>
</comment>